<gene>
    <name evidence="1" type="ORF">EV132_108199</name>
</gene>
<evidence type="ECO:0000313" key="1">
    <source>
        <dbReference type="EMBL" id="TCU14829.1"/>
    </source>
</evidence>
<evidence type="ECO:0000313" key="2">
    <source>
        <dbReference type="Proteomes" id="UP000294576"/>
    </source>
</evidence>
<proteinExistence type="predicted"/>
<comment type="caution">
    <text evidence="1">The sequence shown here is derived from an EMBL/GenBank/DDBJ whole genome shotgun (WGS) entry which is preliminary data.</text>
</comment>
<name>A0A4R3Q2E5_RHISU</name>
<accession>A0A4R3Q2E5</accession>
<dbReference type="EMBL" id="SMBH01000008">
    <property type="protein sequence ID" value="TCU14829.1"/>
    <property type="molecule type" value="Genomic_DNA"/>
</dbReference>
<sequence length="37" mass="3906">MKLYQSPATCSLDPPIVVRETLGVEGVVMTESEGATP</sequence>
<dbReference type="Proteomes" id="UP000294576">
    <property type="component" value="Unassembled WGS sequence"/>
</dbReference>
<dbReference type="AlphaFoldDB" id="A0A4R3Q2E5"/>
<protein>
    <submittedName>
        <fullName evidence="1">Uncharacterized protein</fullName>
    </submittedName>
</protein>
<organism evidence="1 2">
    <name type="scientific">Rhizobium sullae</name>
    <name type="common">Rhizobium hedysari</name>
    <dbReference type="NCBI Taxonomy" id="50338"/>
    <lineage>
        <taxon>Bacteria</taxon>
        <taxon>Pseudomonadati</taxon>
        <taxon>Pseudomonadota</taxon>
        <taxon>Alphaproteobacteria</taxon>
        <taxon>Hyphomicrobiales</taxon>
        <taxon>Rhizobiaceae</taxon>
        <taxon>Rhizobium/Agrobacterium group</taxon>
        <taxon>Rhizobium</taxon>
    </lineage>
</organism>
<reference evidence="1 2" key="1">
    <citation type="submission" date="2019-03" db="EMBL/GenBank/DDBJ databases">
        <title>Genomic Encyclopedia of Type Strains, Phase IV (KMG-V): Genome sequencing to study the core and pangenomes of soil and plant-associated prokaryotes.</title>
        <authorList>
            <person name="Whitman W."/>
        </authorList>
    </citation>
    <scope>NUCLEOTIDE SEQUENCE [LARGE SCALE GENOMIC DNA]</scope>
    <source>
        <strain evidence="1 2">Hc14</strain>
    </source>
</reference>